<dbReference type="Proteomes" id="UP000887561">
    <property type="component" value="Unplaced"/>
</dbReference>
<dbReference type="WBParaSite" id="scaffold45070_cov294.g24373">
    <property type="protein sequence ID" value="scaffold45070_cov294.g24373"/>
    <property type="gene ID" value="scaffold45070_cov294.g24373"/>
</dbReference>
<evidence type="ECO:0000313" key="1">
    <source>
        <dbReference type="Proteomes" id="UP000887561"/>
    </source>
</evidence>
<accession>A0A915MQ78</accession>
<organism evidence="1 2">
    <name type="scientific">Meloidogyne javanica</name>
    <name type="common">Root-knot nematode worm</name>
    <dbReference type="NCBI Taxonomy" id="6303"/>
    <lineage>
        <taxon>Eukaryota</taxon>
        <taxon>Metazoa</taxon>
        <taxon>Ecdysozoa</taxon>
        <taxon>Nematoda</taxon>
        <taxon>Chromadorea</taxon>
        <taxon>Rhabditida</taxon>
        <taxon>Tylenchina</taxon>
        <taxon>Tylenchomorpha</taxon>
        <taxon>Tylenchoidea</taxon>
        <taxon>Meloidogynidae</taxon>
        <taxon>Meloidogyninae</taxon>
        <taxon>Meloidogyne</taxon>
        <taxon>Meloidogyne incognita group</taxon>
    </lineage>
</organism>
<dbReference type="AlphaFoldDB" id="A0A915MQ78"/>
<reference evidence="2" key="1">
    <citation type="submission" date="2022-11" db="UniProtKB">
        <authorList>
            <consortium name="WormBaseParasite"/>
        </authorList>
    </citation>
    <scope>IDENTIFICATION</scope>
</reference>
<keyword evidence="1" id="KW-1185">Reference proteome</keyword>
<name>A0A915MQ78_MELJA</name>
<sequence>MSRINVFYDEYILDRASHCCVDHQFGLFALLTVLICLLDAFTSKKAGNSKTNEVSKKEENTKLDLEANKINLDGDSTKETKIAKTKVEEVNEVQKTQKDEEDNFCNLGENEILDVESREEDSVEKNDFKEETKVEEVNEVQKIQKDEEVSFCNDEENQILDEESHEEV</sequence>
<protein>
    <submittedName>
        <fullName evidence="2">Uncharacterized protein</fullName>
    </submittedName>
</protein>
<proteinExistence type="predicted"/>
<evidence type="ECO:0000313" key="2">
    <source>
        <dbReference type="WBParaSite" id="scaffold45070_cov294.g24373"/>
    </source>
</evidence>